<dbReference type="Gene3D" id="3.40.50.10170">
    <property type="match status" value="1"/>
</dbReference>
<gene>
    <name evidence="2" type="ORF">GCM10017786_55920</name>
</gene>
<dbReference type="SUPFAM" id="SSF82549">
    <property type="entry name" value="DAK1/DegV-like"/>
    <property type="match status" value="1"/>
</dbReference>
<evidence type="ECO:0008006" key="4">
    <source>
        <dbReference type="Google" id="ProtNLM"/>
    </source>
</evidence>
<keyword evidence="3" id="KW-1185">Reference proteome</keyword>
<dbReference type="PANTHER" id="PTHR33434">
    <property type="entry name" value="DEGV DOMAIN-CONTAINING PROTEIN DR_1986-RELATED"/>
    <property type="match status" value="1"/>
</dbReference>
<dbReference type="EMBL" id="BNAU01000007">
    <property type="protein sequence ID" value="GHF14987.1"/>
    <property type="molecule type" value="Genomic_DNA"/>
</dbReference>
<organism evidence="2 3">
    <name type="scientific">Amycolatopsis deserti</name>
    <dbReference type="NCBI Taxonomy" id="185696"/>
    <lineage>
        <taxon>Bacteria</taxon>
        <taxon>Bacillati</taxon>
        <taxon>Actinomycetota</taxon>
        <taxon>Actinomycetes</taxon>
        <taxon>Pseudonocardiales</taxon>
        <taxon>Pseudonocardiaceae</taxon>
        <taxon>Amycolatopsis</taxon>
    </lineage>
</organism>
<proteinExistence type="predicted"/>
<comment type="caution">
    <text evidence="2">The sequence shown here is derived from an EMBL/GenBank/DDBJ whole genome shotgun (WGS) entry which is preliminary data.</text>
</comment>
<dbReference type="InterPro" id="IPR003797">
    <property type="entry name" value="DegV"/>
</dbReference>
<protein>
    <recommendedName>
        <fullName evidence="4">Fatty acid-binding protein DegV</fullName>
    </recommendedName>
</protein>
<keyword evidence="1" id="KW-0446">Lipid-binding</keyword>
<dbReference type="Gene3D" id="3.30.1180.10">
    <property type="match status" value="1"/>
</dbReference>
<evidence type="ECO:0000313" key="2">
    <source>
        <dbReference type="EMBL" id="GHF14987.1"/>
    </source>
</evidence>
<dbReference type="InterPro" id="IPR043168">
    <property type="entry name" value="DegV_C"/>
</dbReference>
<name>A0ABQ3JA46_9PSEU</name>
<accession>A0ABQ3JA46</accession>
<dbReference type="PROSITE" id="PS51482">
    <property type="entry name" value="DEGV"/>
    <property type="match status" value="1"/>
</dbReference>
<evidence type="ECO:0000313" key="3">
    <source>
        <dbReference type="Proteomes" id="UP000605897"/>
    </source>
</evidence>
<evidence type="ECO:0000256" key="1">
    <source>
        <dbReference type="ARBA" id="ARBA00023121"/>
    </source>
</evidence>
<dbReference type="Pfam" id="PF02645">
    <property type="entry name" value="DegV"/>
    <property type="match status" value="1"/>
</dbReference>
<dbReference type="NCBIfam" id="TIGR00762">
    <property type="entry name" value="DegV"/>
    <property type="match status" value="1"/>
</dbReference>
<dbReference type="PANTHER" id="PTHR33434:SF2">
    <property type="entry name" value="FATTY ACID-BINDING PROTEIN TM_1468"/>
    <property type="match status" value="1"/>
</dbReference>
<dbReference type="InterPro" id="IPR050270">
    <property type="entry name" value="DegV_domain_contain"/>
</dbReference>
<sequence>MRGRVTPDGAFGLTSLPVPNHVAVVTDSTASLPEQLRRQWDVTVIQLQLQVGDQVDEENRFDRGELTEALRSGQRVSTNPPDPGAFFWAYQDAAAAGASAIVSLHISQRMSATLLAAREAAQQVQIPVYPVDSGTTGMSLGFAVLSAARAAAAGARVERVIEAAERRFSTSSELLYVDTLEYLRRGGRIGGAAALLGTALSIKPLLTVRDGEVAPLARAAGNRRALAKLVDLAVERAGGRPTDLAISCFRPTERELMLVQQLRDRIPDVRELSIVEASTVIGAHVGPGALSVTVSPA</sequence>
<reference evidence="3" key="1">
    <citation type="journal article" date="2019" name="Int. J. Syst. Evol. Microbiol.">
        <title>The Global Catalogue of Microorganisms (GCM) 10K type strain sequencing project: providing services to taxonomists for standard genome sequencing and annotation.</title>
        <authorList>
            <consortium name="The Broad Institute Genomics Platform"/>
            <consortium name="The Broad Institute Genome Sequencing Center for Infectious Disease"/>
            <person name="Wu L."/>
            <person name="Ma J."/>
        </authorList>
    </citation>
    <scope>NUCLEOTIDE SEQUENCE [LARGE SCALE GENOMIC DNA]</scope>
    <source>
        <strain evidence="3">CGMCC 4.7677</strain>
    </source>
</reference>
<dbReference type="Proteomes" id="UP000605897">
    <property type="component" value="Unassembled WGS sequence"/>
</dbReference>